<name>A0A811YZ41_NYCPR</name>
<dbReference type="Proteomes" id="UP000645828">
    <property type="component" value="Unassembled WGS sequence"/>
</dbReference>
<evidence type="ECO:0000313" key="2">
    <source>
        <dbReference type="Proteomes" id="UP000645828"/>
    </source>
</evidence>
<dbReference type="AlphaFoldDB" id="A0A811YZ41"/>
<protein>
    <submittedName>
        <fullName evidence="1">(raccoon dog) hypothetical protein</fullName>
    </submittedName>
</protein>
<comment type="caution">
    <text evidence="1">The sequence shown here is derived from an EMBL/GenBank/DDBJ whole genome shotgun (WGS) entry which is preliminary data.</text>
</comment>
<keyword evidence="2" id="KW-1185">Reference proteome</keyword>
<reference evidence="1" key="1">
    <citation type="submission" date="2020-12" db="EMBL/GenBank/DDBJ databases">
        <authorList>
            <consortium name="Molecular Ecology Group"/>
        </authorList>
    </citation>
    <scope>NUCLEOTIDE SEQUENCE</scope>
    <source>
        <strain evidence="1">TBG_1078</strain>
    </source>
</reference>
<accession>A0A811YZ41</accession>
<proteinExistence type="predicted"/>
<evidence type="ECO:0000313" key="1">
    <source>
        <dbReference type="EMBL" id="CAD7681412.1"/>
    </source>
</evidence>
<gene>
    <name evidence="1" type="ORF">NYPRO_LOCUS14204</name>
</gene>
<sequence>MVGQEEYSSMWDKYMCTGEGFFCVFTSKTPRSLRTSTMLIAPSPLTWAGMLWLHFQDLLGLYGTPVTQQPLALT</sequence>
<dbReference type="EMBL" id="CAJHUB010000752">
    <property type="protein sequence ID" value="CAD7681412.1"/>
    <property type="molecule type" value="Genomic_DNA"/>
</dbReference>
<organism evidence="1 2">
    <name type="scientific">Nyctereutes procyonoides</name>
    <name type="common">Raccoon dog</name>
    <name type="synonym">Canis procyonoides</name>
    <dbReference type="NCBI Taxonomy" id="34880"/>
    <lineage>
        <taxon>Eukaryota</taxon>
        <taxon>Metazoa</taxon>
        <taxon>Chordata</taxon>
        <taxon>Craniata</taxon>
        <taxon>Vertebrata</taxon>
        <taxon>Euteleostomi</taxon>
        <taxon>Mammalia</taxon>
        <taxon>Eutheria</taxon>
        <taxon>Laurasiatheria</taxon>
        <taxon>Carnivora</taxon>
        <taxon>Caniformia</taxon>
        <taxon>Canidae</taxon>
        <taxon>Nyctereutes</taxon>
    </lineage>
</organism>